<proteinExistence type="predicted"/>
<gene>
    <name evidence="2" type="ORF">PACLA_8A022128</name>
</gene>
<sequence length="71" mass="7767">MPVKANEIEVVMKNSGINDEATNEIEDDANDVTASETEGEATEEELSASSDNTQPELQSKSFEDLFPSLFK</sequence>
<accession>A0A7D9DWQ9</accession>
<evidence type="ECO:0000313" key="3">
    <source>
        <dbReference type="Proteomes" id="UP001152795"/>
    </source>
</evidence>
<comment type="caution">
    <text evidence="2">The sequence shown here is derived from an EMBL/GenBank/DDBJ whole genome shotgun (WGS) entry which is preliminary data.</text>
</comment>
<keyword evidence="3" id="KW-1185">Reference proteome</keyword>
<evidence type="ECO:0000256" key="1">
    <source>
        <dbReference type="SAM" id="MobiDB-lite"/>
    </source>
</evidence>
<dbReference type="Proteomes" id="UP001152795">
    <property type="component" value="Unassembled WGS sequence"/>
</dbReference>
<feature type="compositionally biased region" description="Acidic residues" evidence="1">
    <location>
        <begin position="37"/>
        <end position="46"/>
    </location>
</feature>
<dbReference type="AlphaFoldDB" id="A0A7D9DWQ9"/>
<name>A0A7D9DWQ9_PARCT</name>
<dbReference type="EMBL" id="CACRXK020002220">
    <property type="protein sequence ID" value="CAB3993260.1"/>
    <property type="molecule type" value="Genomic_DNA"/>
</dbReference>
<evidence type="ECO:0000313" key="2">
    <source>
        <dbReference type="EMBL" id="CAB3993260.1"/>
    </source>
</evidence>
<feature type="region of interest" description="Disordered" evidence="1">
    <location>
        <begin position="13"/>
        <end position="71"/>
    </location>
</feature>
<feature type="compositionally biased region" description="Polar residues" evidence="1">
    <location>
        <begin position="51"/>
        <end position="60"/>
    </location>
</feature>
<organism evidence="2 3">
    <name type="scientific">Paramuricea clavata</name>
    <name type="common">Red gorgonian</name>
    <name type="synonym">Violescent sea-whip</name>
    <dbReference type="NCBI Taxonomy" id="317549"/>
    <lineage>
        <taxon>Eukaryota</taxon>
        <taxon>Metazoa</taxon>
        <taxon>Cnidaria</taxon>
        <taxon>Anthozoa</taxon>
        <taxon>Octocorallia</taxon>
        <taxon>Malacalcyonacea</taxon>
        <taxon>Plexauridae</taxon>
        <taxon>Paramuricea</taxon>
    </lineage>
</organism>
<reference evidence="2" key="1">
    <citation type="submission" date="2020-04" db="EMBL/GenBank/DDBJ databases">
        <authorList>
            <person name="Alioto T."/>
            <person name="Alioto T."/>
            <person name="Gomez Garrido J."/>
        </authorList>
    </citation>
    <scope>NUCLEOTIDE SEQUENCE</scope>
    <source>
        <strain evidence="2">A484AB</strain>
    </source>
</reference>
<protein>
    <submittedName>
        <fullName evidence="2">Uncharacterized protein</fullName>
    </submittedName>
</protein>
<feature type="compositionally biased region" description="Acidic residues" evidence="1">
    <location>
        <begin position="21"/>
        <end position="30"/>
    </location>
</feature>